<dbReference type="EMBL" id="JBJUIK010000002">
    <property type="protein sequence ID" value="KAL3534626.1"/>
    <property type="molecule type" value="Genomic_DNA"/>
</dbReference>
<dbReference type="Proteomes" id="UP001630127">
    <property type="component" value="Unassembled WGS sequence"/>
</dbReference>
<evidence type="ECO:0000313" key="2">
    <source>
        <dbReference type="Proteomes" id="UP001630127"/>
    </source>
</evidence>
<dbReference type="AlphaFoldDB" id="A0ABD3ATV9"/>
<protein>
    <submittedName>
        <fullName evidence="1">Uncharacterized protein</fullName>
    </submittedName>
</protein>
<sequence length="151" mass="17152">MVIDLVQGYGNRIWGIEVMGNTSNVRFIGSTLRHQLVSHNWPKVVLQPSKEPVVLYLLDSLPSQNLATNSHIVKDSFTGDMDFESLCLFPDMKVPQNFEIPNFTKYGENGNPCAHVKIFYYELGADGKDERLRICLFSGVYMVMHFSGLYV</sequence>
<gene>
    <name evidence="1" type="ORF">ACH5RR_003087</name>
</gene>
<evidence type="ECO:0000313" key="1">
    <source>
        <dbReference type="EMBL" id="KAL3534626.1"/>
    </source>
</evidence>
<proteinExistence type="predicted"/>
<comment type="caution">
    <text evidence="1">The sequence shown here is derived from an EMBL/GenBank/DDBJ whole genome shotgun (WGS) entry which is preliminary data.</text>
</comment>
<organism evidence="1 2">
    <name type="scientific">Cinchona calisaya</name>
    <dbReference type="NCBI Taxonomy" id="153742"/>
    <lineage>
        <taxon>Eukaryota</taxon>
        <taxon>Viridiplantae</taxon>
        <taxon>Streptophyta</taxon>
        <taxon>Embryophyta</taxon>
        <taxon>Tracheophyta</taxon>
        <taxon>Spermatophyta</taxon>
        <taxon>Magnoliopsida</taxon>
        <taxon>eudicotyledons</taxon>
        <taxon>Gunneridae</taxon>
        <taxon>Pentapetalae</taxon>
        <taxon>asterids</taxon>
        <taxon>lamiids</taxon>
        <taxon>Gentianales</taxon>
        <taxon>Rubiaceae</taxon>
        <taxon>Cinchonoideae</taxon>
        <taxon>Cinchoneae</taxon>
        <taxon>Cinchona</taxon>
    </lineage>
</organism>
<reference evidence="1 2" key="1">
    <citation type="submission" date="2024-11" db="EMBL/GenBank/DDBJ databases">
        <title>A near-complete genome assembly of Cinchona calisaya.</title>
        <authorList>
            <person name="Lian D.C."/>
            <person name="Zhao X.W."/>
            <person name="Wei L."/>
        </authorList>
    </citation>
    <scope>NUCLEOTIDE SEQUENCE [LARGE SCALE GENOMIC DNA]</scope>
    <source>
        <tissue evidence="1">Nenye</tissue>
    </source>
</reference>
<keyword evidence="2" id="KW-1185">Reference proteome</keyword>
<accession>A0ABD3ATV9</accession>
<name>A0ABD3ATV9_9GENT</name>